<reference evidence="2" key="1">
    <citation type="submission" date="2025-08" db="UniProtKB">
        <authorList>
            <consortium name="RefSeq"/>
        </authorList>
    </citation>
    <scope>IDENTIFICATION</scope>
    <source>
        <tissue evidence="2">Leaves</tissue>
    </source>
</reference>
<proteinExistence type="predicted"/>
<dbReference type="InterPro" id="IPR021109">
    <property type="entry name" value="Peptidase_aspartic_dom_sf"/>
</dbReference>
<name>A0ABM4X720_COFAR</name>
<evidence type="ECO:0000313" key="2">
    <source>
        <dbReference type="RefSeq" id="XP_071939804.1"/>
    </source>
</evidence>
<evidence type="ECO:0000313" key="1">
    <source>
        <dbReference type="Proteomes" id="UP001652660"/>
    </source>
</evidence>
<accession>A0ABM4X720</accession>
<sequence length="215" mass="24156">MASVTQTPAHYHLPHAKPVIANGVKKPSPQNFKKITLAKIQYRREHHFCYKCGEKFGLGHHCKQKEIHLVVATEDDSEELVEGEVIGYQGAQSSRGVERAIHALTGKMTYNTIKLQGLFMGTQLSILVDGGSAHSFVKNSVAQLFPGLVQTINPFKVRVANGEYLTCNKKIPGMSWEMQGKQFTYDMFVINLEPYDMIIGVDWMATHSPITFDFR</sequence>
<dbReference type="RefSeq" id="XP_071939804.1">
    <property type="nucleotide sequence ID" value="XM_072083703.1"/>
</dbReference>
<dbReference type="Gene3D" id="2.40.70.10">
    <property type="entry name" value="Acid Proteases"/>
    <property type="match status" value="1"/>
</dbReference>
<keyword evidence="1" id="KW-1185">Reference proteome</keyword>
<dbReference type="Proteomes" id="UP001652660">
    <property type="component" value="Chromosome 3e"/>
</dbReference>
<dbReference type="Pfam" id="PF08284">
    <property type="entry name" value="RVP_2"/>
    <property type="match status" value="1"/>
</dbReference>
<dbReference type="GeneID" id="140038367"/>
<protein>
    <submittedName>
        <fullName evidence="2">Uncharacterized protein</fullName>
    </submittedName>
</protein>
<dbReference type="SUPFAM" id="SSF50630">
    <property type="entry name" value="Acid proteases"/>
    <property type="match status" value="1"/>
</dbReference>
<gene>
    <name evidence="2" type="primary">LOC140038367</name>
</gene>
<dbReference type="CDD" id="cd00303">
    <property type="entry name" value="retropepsin_like"/>
    <property type="match status" value="1"/>
</dbReference>
<organism evidence="1 2">
    <name type="scientific">Coffea arabica</name>
    <name type="common">Arabian coffee</name>
    <dbReference type="NCBI Taxonomy" id="13443"/>
    <lineage>
        <taxon>Eukaryota</taxon>
        <taxon>Viridiplantae</taxon>
        <taxon>Streptophyta</taxon>
        <taxon>Embryophyta</taxon>
        <taxon>Tracheophyta</taxon>
        <taxon>Spermatophyta</taxon>
        <taxon>Magnoliopsida</taxon>
        <taxon>eudicotyledons</taxon>
        <taxon>Gunneridae</taxon>
        <taxon>Pentapetalae</taxon>
        <taxon>asterids</taxon>
        <taxon>lamiids</taxon>
        <taxon>Gentianales</taxon>
        <taxon>Rubiaceae</taxon>
        <taxon>Ixoroideae</taxon>
        <taxon>Gardenieae complex</taxon>
        <taxon>Bertiereae - Coffeeae clade</taxon>
        <taxon>Coffeeae</taxon>
        <taxon>Coffea</taxon>
    </lineage>
</organism>